<protein>
    <submittedName>
        <fullName evidence="2">Uncharacterized protein</fullName>
    </submittedName>
</protein>
<evidence type="ECO:0000313" key="2">
    <source>
        <dbReference type="EMBL" id="ARJ40755.1"/>
    </source>
</evidence>
<dbReference type="Proteomes" id="UP000192900">
    <property type="component" value="Chromosome"/>
</dbReference>
<keyword evidence="1" id="KW-0812">Transmembrane</keyword>
<gene>
    <name evidence="2" type="ORF">B1H58_01245</name>
</gene>
<reference evidence="2 3" key="1">
    <citation type="submission" date="2017-02" db="EMBL/GenBank/DDBJ databases">
        <title>Complete genome sequence of the drought resistance-promoting endophyte Pantoea alhagi LTYR-11Z.</title>
        <authorList>
            <person name="Zhang L."/>
        </authorList>
    </citation>
    <scope>NUCLEOTIDE SEQUENCE [LARGE SCALE GENOMIC DNA]</scope>
    <source>
        <strain evidence="2 3">LTYR-11Z</strain>
    </source>
</reference>
<dbReference type="AlphaFoldDB" id="A0A1W6B0Z9"/>
<dbReference type="RefSeq" id="WP_085067608.1">
    <property type="nucleotide sequence ID" value="NZ_CP019706.1"/>
</dbReference>
<sequence>MVVGIVYYWQRQRDRKDMDPASESMGNIRLICIIPPLTVAWILILAMRQILSAWMWRYLARGK</sequence>
<keyword evidence="1" id="KW-0472">Membrane</keyword>
<keyword evidence="1" id="KW-1133">Transmembrane helix</keyword>
<keyword evidence="3" id="KW-1185">Reference proteome</keyword>
<dbReference type="KEGG" id="palh:B1H58_01245"/>
<evidence type="ECO:0000256" key="1">
    <source>
        <dbReference type="SAM" id="Phobius"/>
    </source>
</evidence>
<evidence type="ECO:0000313" key="3">
    <source>
        <dbReference type="Proteomes" id="UP000192900"/>
    </source>
</evidence>
<organism evidence="2 3">
    <name type="scientific">Pantoea alhagi</name>
    <dbReference type="NCBI Taxonomy" id="1891675"/>
    <lineage>
        <taxon>Bacteria</taxon>
        <taxon>Pseudomonadati</taxon>
        <taxon>Pseudomonadota</taxon>
        <taxon>Gammaproteobacteria</taxon>
        <taxon>Enterobacterales</taxon>
        <taxon>Erwiniaceae</taxon>
        <taxon>Pantoea</taxon>
    </lineage>
</organism>
<dbReference type="EMBL" id="CP019706">
    <property type="protein sequence ID" value="ARJ40755.1"/>
    <property type="molecule type" value="Genomic_DNA"/>
</dbReference>
<name>A0A1W6B0Z9_9GAMM</name>
<feature type="transmembrane region" description="Helical" evidence="1">
    <location>
        <begin position="28"/>
        <end position="47"/>
    </location>
</feature>
<proteinExistence type="predicted"/>
<accession>A0A1W6B0Z9</accession>